<dbReference type="GO" id="GO:0003723">
    <property type="term" value="F:RNA binding"/>
    <property type="evidence" value="ECO:0007669"/>
    <property type="project" value="TreeGrafter"/>
</dbReference>
<comment type="caution">
    <text evidence="1">The sequence shown here is derived from an EMBL/GenBank/DDBJ whole genome shotgun (WGS) entry which is preliminary data.</text>
</comment>
<evidence type="ECO:0000313" key="1">
    <source>
        <dbReference type="EMBL" id="EDM23997.1"/>
    </source>
</evidence>
<protein>
    <submittedName>
        <fullName evidence="1">Periplasmic protein</fullName>
    </submittedName>
</protein>
<dbReference type="AlphaFoldDB" id="A0AAI9AI07"/>
<proteinExistence type="predicted"/>
<dbReference type="EMBL" id="ABCJ01000002">
    <property type="protein sequence ID" value="EDM23997.1"/>
    <property type="molecule type" value="Genomic_DNA"/>
</dbReference>
<dbReference type="InterPro" id="IPR015943">
    <property type="entry name" value="WD40/YVTN_repeat-like_dom_sf"/>
</dbReference>
<dbReference type="Gene3D" id="2.130.10.10">
    <property type="entry name" value="YVTN repeat-like/Quinoprotein amine dehydrogenase"/>
    <property type="match status" value="2"/>
</dbReference>
<dbReference type="PANTHER" id="PTHR44163">
    <property type="entry name" value="U3 SMALL NUCLEOLAR RNA-ASSOCIATED PROTEIN 4 HOMOLOG"/>
    <property type="match status" value="1"/>
</dbReference>
<name>A0AAI9AI07_9BACT</name>
<dbReference type="InterPro" id="IPR036322">
    <property type="entry name" value="WD40_repeat_dom_sf"/>
</dbReference>
<evidence type="ECO:0000313" key="2">
    <source>
        <dbReference type="Proteomes" id="UP000003288"/>
    </source>
</evidence>
<accession>A0AAI9AI07</accession>
<dbReference type="SUPFAM" id="SSF50978">
    <property type="entry name" value="WD40 repeat-like"/>
    <property type="match status" value="1"/>
</dbReference>
<dbReference type="InterPro" id="IPR046351">
    <property type="entry name" value="UTP4"/>
</dbReference>
<sequence>MKKVIFFIITTILLFGYEVITPHKKITYGYYISKIAFNNKYLIAGLENGSIIIKNFNNLKTLITINLPKIHDFMGDKIPMPIYSIDISPDNKEVLILTEDENAKRTLFIYNLNTKTLKKIFTINQTLMKANFIDNKKIFFAKLSDEITLYDLTKKKFIYTTQLDSYVFSTYALNNDKTKIALGDESGNIKIANTITGKKIAAIIGFNKDKTLSLDYQKNEIINASSDKRVGIYTENGKIINKLDAKFLPYAAALSPTLKTFAIQYDEKNNIMVYSQYNKPLYLLKGHTMPLNGMKYINSTTLISYSPSEILIWKIKE</sequence>
<reference evidence="1 2" key="1">
    <citation type="journal article" date="2011" name="Stand. Genomic Sci.">
        <title>Draft genome sequence of Caminibacter mediatlanticus strain TB-2, an epsilonproteobacterium isolated from a deep-sea hydrothermal vent.</title>
        <authorList>
            <person name="Giovannelli D."/>
            <person name="Ferriera S."/>
            <person name="Johnson J."/>
            <person name="Kravitz S."/>
            <person name="Perez-Rodriguez I."/>
            <person name="Ricci J."/>
            <person name="O'Brien C."/>
            <person name="Voordeckers J.W."/>
            <person name="Bini E."/>
            <person name="Vetriani C."/>
        </authorList>
    </citation>
    <scope>NUCLEOTIDE SEQUENCE [LARGE SCALE GENOMIC DNA]</scope>
    <source>
        <strain evidence="1 2">TB-2</strain>
    </source>
</reference>
<dbReference type="Proteomes" id="UP000003288">
    <property type="component" value="Unassembled WGS sequence"/>
</dbReference>
<gene>
    <name evidence="1" type="ORF">CMTB2_07076</name>
</gene>
<dbReference type="RefSeq" id="WP_007473952.1">
    <property type="nucleotide sequence ID" value="NZ_ABCJ01000002.1"/>
</dbReference>
<dbReference type="GO" id="GO:0000462">
    <property type="term" value="P:maturation of SSU-rRNA from tricistronic rRNA transcript (SSU-rRNA, 5.8S rRNA, LSU-rRNA)"/>
    <property type="evidence" value="ECO:0007669"/>
    <property type="project" value="InterPro"/>
</dbReference>
<dbReference type="PANTHER" id="PTHR44163:SF1">
    <property type="entry name" value="U3 SMALL NUCLEOLAR RNA-ASSOCIATED PROTEIN 4 HOMOLOG"/>
    <property type="match status" value="1"/>
</dbReference>
<organism evidence="1 2">
    <name type="scientific">Caminibacter mediatlanticus TB-2</name>
    <dbReference type="NCBI Taxonomy" id="391592"/>
    <lineage>
        <taxon>Bacteria</taxon>
        <taxon>Pseudomonadati</taxon>
        <taxon>Campylobacterota</taxon>
        <taxon>Epsilonproteobacteria</taxon>
        <taxon>Nautiliales</taxon>
        <taxon>Nautiliaceae</taxon>
        <taxon>Caminibacter</taxon>
    </lineage>
</organism>